<evidence type="ECO:0000313" key="2">
    <source>
        <dbReference type="EMBL" id="GGA12717.1"/>
    </source>
</evidence>
<proteinExistence type="predicted"/>
<gene>
    <name evidence="2" type="ORF">GCM10008018_67180</name>
</gene>
<reference evidence="3" key="1">
    <citation type="journal article" date="2019" name="Int. J. Syst. Evol. Microbiol.">
        <title>The Global Catalogue of Microorganisms (GCM) 10K type strain sequencing project: providing services to taxonomists for standard genome sequencing and annotation.</title>
        <authorList>
            <consortium name="The Broad Institute Genomics Platform"/>
            <consortium name="The Broad Institute Genome Sequencing Center for Infectious Disease"/>
            <person name="Wu L."/>
            <person name="Ma J."/>
        </authorList>
    </citation>
    <scope>NUCLEOTIDE SEQUENCE [LARGE SCALE GENOMIC DNA]</scope>
    <source>
        <strain evidence="3">CGMCC 1.15043</strain>
    </source>
</reference>
<feature type="transmembrane region" description="Helical" evidence="1">
    <location>
        <begin position="35"/>
        <end position="57"/>
    </location>
</feature>
<evidence type="ECO:0000313" key="3">
    <source>
        <dbReference type="Proteomes" id="UP000615455"/>
    </source>
</evidence>
<dbReference type="RefSeq" id="WP_189020117.1">
    <property type="nucleotide sequence ID" value="NZ_BMHE01000067.1"/>
</dbReference>
<dbReference type="Proteomes" id="UP000615455">
    <property type="component" value="Unassembled WGS sequence"/>
</dbReference>
<organism evidence="2 3">
    <name type="scientific">Paenibacillus marchantiophytorum</name>
    <dbReference type="NCBI Taxonomy" id="1619310"/>
    <lineage>
        <taxon>Bacteria</taxon>
        <taxon>Bacillati</taxon>
        <taxon>Bacillota</taxon>
        <taxon>Bacilli</taxon>
        <taxon>Bacillales</taxon>
        <taxon>Paenibacillaceae</taxon>
        <taxon>Paenibacillus</taxon>
    </lineage>
</organism>
<sequence length="58" mass="6576">MTEELGKEILKEIREINEKLDQINEPRGLSTPMKFIALLFGCMVVGPIILLIMSRVFG</sequence>
<keyword evidence="1" id="KW-1133">Transmembrane helix</keyword>
<protein>
    <submittedName>
        <fullName evidence="2">Uncharacterized protein</fullName>
    </submittedName>
</protein>
<dbReference type="EMBL" id="BMHE01000067">
    <property type="protein sequence ID" value="GGA12717.1"/>
    <property type="molecule type" value="Genomic_DNA"/>
</dbReference>
<name>A0ABQ1FIY4_9BACL</name>
<keyword evidence="1" id="KW-0472">Membrane</keyword>
<comment type="caution">
    <text evidence="2">The sequence shown here is derived from an EMBL/GenBank/DDBJ whole genome shotgun (WGS) entry which is preliminary data.</text>
</comment>
<evidence type="ECO:0000256" key="1">
    <source>
        <dbReference type="SAM" id="Phobius"/>
    </source>
</evidence>
<keyword evidence="3" id="KW-1185">Reference proteome</keyword>
<keyword evidence="1" id="KW-0812">Transmembrane</keyword>
<accession>A0ABQ1FIY4</accession>